<dbReference type="Proteomes" id="UP000798488">
    <property type="component" value="Unassembled WGS sequence"/>
</dbReference>
<dbReference type="RefSeq" id="WP_161821949.1">
    <property type="nucleotide sequence ID" value="NZ_LSRS01000003.1"/>
</dbReference>
<evidence type="ECO:0000313" key="4">
    <source>
        <dbReference type="Proteomes" id="UP000798488"/>
    </source>
</evidence>
<feature type="domain" description="CN hydrolase" evidence="2">
    <location>
        <begin position="4"/>
        <end position="242"/>
    </location>
</feature>
<dbReference type="CDD" id="cd07585">
    <property type="entry name" value="nitrilase_7"/>
    <property type="match status" value="1"/>
</dbReference>
<dbReference type="SUPFAM" id="SSF56317">
    <property type="entry name" value="Carbon-nitrogen hydrolase"/>
    <property type="match status" value="1"/>
</dbReference>
<name>A0A9D2WQC2_9FIRM</name>
<dbReference type="GO" id="GO:0016811">
    <property type="term" value="F:hydrolase activity, acting on carbon-nitrogen (but not peptide) bonds, in linear amides"/>
    <property type="evidence" value="ECO:0007669"/>
    <property type="project" value="UniProtKB-ARBA"/>
</dbReference>
<dbReference type="PANTHER" id="PTHR43674">
    <property type="entry name" value="NITRILASE C965.09-RELATED"/>
    <property type="match status" value="1"/>
</dbReference>
<dbReference type="AlphaFoldDB" id="A0A9D2WQC2"/>
<keyword evidence="4" id="KW-1185">Reference proteome</keyword>
<evidence type="ECO:0000313" key="3">
    <source>
        <dbReference type="EMBL" id="KAF1085494.1"/>
    </source>
</evidence>
<gene>
    <name evidence="3" type="primary">ramA</name>
    <name evidence="3" type="ORF">SPSYN_01636</name>
</gene>
<dbReference type="OrthoDB" id="9811121at2"/>
<dbReference type="InterPro" id="IPR050345">
    <property type="entry name" value="Aliph_Amidase/BUP"/>
</dbReference>
<reference evidence="3" key="1">
    <citation type="submission" date="2016-02" db="EMBL/GenBank/DDBJ databases">
        <title>Draft Genome Sequence of Sporotomaculum syntrophicum Strain FB, a Syntrophic Benzoate Degrader.</title>
        <authorList>
            <person name="Nobu M.K."/>
            <person name="Narihiro T."/>
            <person name="Qiu Y.-L."/>
            <person name="Ohashi A."/>
            <person name="Liu W.-T."/>
            <person name="Yuji S."/>
        </authorList>
    </citation>
    <scope>NUCLEOTIDE SEQUENCE</scope>
    <source>
        <strain evidence="3">FB</strain>
    </source>
</reference>
<sequence length="280" mass="31102">MEQTRIALVQMNAQLAKTESNLYKMQSFIREAARQKVDIICFPELCVQGYSRNCSGPTAENVPGPSSERIIKWAKQYGIMVLAGLAEVSPAGKPYISQLVAYPDGKLSKYRKTHLGSSEQTNYTPGSELPVFSYDRLKFGVQICWDLHFPEVTAILSLKGAEIIFAPHASPTIAGDRRDIWLKYMTARAYDNAVFVAACNLVGEDGAGHSFSGGALVIDPKGNVIAEVFNNREELLVADLDPVLINTIRRRESVSMRNSFFLDGRRPELYGELIHKGRLN</sequence>
<dbReference type="Pfam" id="PF00795">
    <property type="entry name" value="CN_hydrolase"/>
    <property type="match status" value="1"/>
</dbReference>
<dbReference type="EMBL" id="LSRS01000003">
    <property type="protein sequence ID" value="KAF1085494.1"/>
    <property type="molecule type" value="Genomic_DNA"/>
</dbReference>
<dbReference type="PROSITE" id="PS50263">
    <property type="entry name" value="CN_HYDROLASE"/>
    <property type="match status" value="1"/>
</dbReference>
<organism evidence="3 4">
    <name type="scientific">Sporotomaculum syntrophicum</name>
    <dbReference type="NCBI Taxonomy" id="182264"/>
    <lineage>
        <taxon>Bacteria</taxon>
        <taxon>Bacillati</taxon>
        <taxon>Bacillota</taxon>
        <taxon>Clostridia</taxon>
        <taxon>Eubacteriales</taxon>
        <taxon>Desulfallaceae</taxon>
        <taxon>Sporotomaculum</taxon>
    </lineage>
</organism>
<comment type="caution">
    <text evidence="3">The sequence shown here is derived from an EMBL/GenBank/DDBJ whole genome shotgun (WGS) entry which is preliminary data.</text>
</comment>
<dbReference type="InterPro" id="IPR003010">
    <property type="entry name" value="C-N_Hydrolase"/>
</dbReference>
<evidence type="ECO:0000259" key="2">
    <source>
        <dbReference type="PROSITE" id="PS50263"/>
    </source>
</evidence>
<dbReference type="InterPro" id="IPR036526">
    <property type="entry name" value="C-N_Hydrolase_sf"/>
</dbReference>
<protein>
    <submittedName>
        <fullName evidence="3">(R)-stereoselective amidase</fullName>
        <ecNumber evidence="3">3.5.1.100</ecNumber>
    </submittedName>
</protein>
<dbReference type="EC" id="3.5.1.100" evidence="3"/>
<dbReference type="Gene3D" id="3.60.110.10">
    <property type="entry name" value="Carbon-nitrogen hydrolase"/>
    <property type="match status" value="1"/>
</dbReference>
<keyword evidence="1 3" id="KW-0378">Hydrolase</keyword>
<accession>A0A9D2WQC2</accession>
<proteinExistence type="predicted"/>
<dbReference type="PANTHER" id="PTHR43674:SF2">
    <property type="entry name" value="BETA-UREIDOPROPIONASE"/>
    <property type="match status" value="1"/>
</dbReference>
<evidence type="ECO:0000256" key="1">
    <source>
        <dbReference type="ARBA" id="ARBA00022801"/>
    </source>
</evidence>